<evidence type="ECO:0000256" key="5">
    <source>
        <dbReference type="ARBA" id="ARBA00023242"/>
    </source>
</evidence>
<dbReference type="PANTHER" id="PTHR13931:SF2">
    <property type="entry name" value="UBIQUITIN CONJUGATION FACTOR E4 B"/>
    <property type="match status" value="1"/>
</dbReference>
<keyword evidence="6" id="KW-0175">Coiled coil</keyword>
<keyword evidence="3" id="KW-0808">Transferase</keyword>
<feature type="domain" description="Ubiquitin conjugation factor E4 core" evidence="8">
    <location>
        <begin position="229"/>
        <end position="909"/>
    </location>
</feature>
<dbReference type="PANTHER" id="PTHR13931">
    <property type="entry name" value="UBIQUITINATION FACTOR E4"/>
    <property type="match status" value="1"/>
</dbReference>
<evidence type="ECO:0000256" key="7">
    <source>
        <dbReference type="SAM" id="MobiDB-lite"/>
    </source>
</evidence>
<dbReference type="GO" id="GO:0006511">
    <property type="term" value="P:ubiquitin-dependent protein catabolic process"/>
    <property type="evidence" value="ECO:0007669"/>
    <property type="project" value="InterPro"/>
</dbReference>
<evidence type="ECO:0000256" key="2">
    <source>
        <dbReference type="ARBA" id="ARBA00004906"/>
    </source>
</evidence>
<comment type="subcellular location">
    <subcellularLocation>
        <location evidence="1">Nucleus</location>
    </subcellularLocation>
</comment>
<keyword evidence="5" id="KW-0539">Nucleus</keyword>
<dbReference type="Pfam" id="PF10408">
    <property type="entry name" value="Ufd2P_core"/>
    <property type="match status" value="1"/>
</dbReference>
<keyword evidence="10" id="KW-1185">Reference proteome</keyword>
<feature type="non-terminal residue" evidence="9">
    <location>
        <position position="1"/>
    </location>
</feature>
<dbReference type="Proteomes" id="UP000269721">
    <property type="component" value="Unassembled WGS sequence"/>
</dbReference>
<comment type="pathway">
    <text evidence="2">Protein modification; protein ubiquitination.</text>
</comment>
<feature type="region of interest" description="Disordered" evidence="7">
    <location>
        <begin position="747"/>
        <end position="770"/>
    </location>
</feature>
<feature type="coiled-coil region" evidence="6">
    <location>
        <begin position="434"/>
        <end position="461"/>
    </location>
</feature>
<dbReference type="InterPro" id="IPR045132">
    <property type="entry name" value="UBE4"/>
</dbReference>
<keyword evidence="4" id="KW-0833">Ubl conjugation pathway</keyword>
<evidence type="ECO:0000256" key="3">
    <source>
        <dbReference type="ARBA" id="ARBA00022679"/>
    </source>
</evidence>
<proteinExistence type="predicted"/>
<evidence type="ECO:0000313" key="10">
    <source>
        <dbReference type="Proteomes" id="UP000269721"/>
    </source>
</evidence>
<name>A0A4P9W812_9FUNG</name>
<dbReference type="OrthoDB" id="20295at2759"/>
<evidence type="ECO:0000313" key="9">
    <source>
        <dbReference type="EMBL" id="RKO87198.1"/>
    </source>
</evidence>
<dbReference type="GO" id="GO:0000151">
    <property type="term" value="C:ubiquitin ligase complex"/>
    <property type="evidence" value="ECO:0007669"/>
    <property type="project" value="InterPro"/>
</dbReference>
<dbReference type="AlphaFoldDB" id="A0A4P9W812"/>
<dbReference type="UniPathway" id="UPA00143"/>
<dbReference type="GO" id="GO:0000209">
    <property type="term" value="P:protein polyubiquitination"/>
    <property type="evidence" value="ECO:0007669"/>
    <property type="project" value="TreeGrafter"/>
</dbReference>
<reference evidence="10" key="1">
    <citation type="journal article" date="2018" name="Nat. Microbiol.">
        <title>Leveraging single-cell genomics to expand the fungal tree of life.</title>
        <authorList>
            <person name="Ahrendt S.R."/>
            <person name="Quandt C.A."/>
            <person name="Ciobanu D."/>
            <person name="Clum A."/>
            <person name="Salamov A."/>
            <person name="Andreopoulos B."/>
            <person name="Cheng J.F."/>
            <person name="Woyke T."/>
            <person name="Pelin A."/>
            <person name="Henrissat B."/>
            <person name="Reynolds N.K."/>
            <person name="Benny G.L."/>
            <person name="Smith M.E."/>
            <person name="James T.Y."/>
            <person name="Grigoriev I.V."/>
        </authorList>
    </citation>
    <scope>NUCLEOTIDE SEQUENCE [LARGE SCALE GENOMIC DNA]</scope>
</reference>
<organism evidence="9 10">
    <name type="scientific">Blyttiomyces helicus</name>
    <dbReference type="NCBI Taxonomy" id="388810"/>
    <lineage>
        <taxon>Eukaryota</taxon>
        <taxon>Fungi</taxon>
        <taxon>Fungi incertae sedis</taxon>
        <taxon>Chytridiomycota</taxon>
        <taxon>Chytridiomycota incertae sedis</taxon>
        <taxon>Chytridiomycetes</taxon>
        <taxon>Chytridiomycetes incertae sedis</taxon>
        <taxon>Blyttiomyces</taxon>
    </lineage>
</organism>
<dbReference type="GO" id="GO:0036503">
    <property type="term" value="P:ERAD pathway"/>
    <property type="evidence" value="ECO:0007669"/>
    <property type="project" value="InterPro"/>
</dbReference>
<gene>
    <name evidence="9" type="ORF">BDK51DRAFT_12772</name>
</gene>
<dbReference type="GO" id="GO:0034450">
    <property type="term" value="F:ubiquitin-ubiquitin ligase activity"/>
    <property type="evidence" value="ECO:0007669"/>
    <property type="project" value="InterPro"/>
</dbReference>
<evidence type="ECO:0000259" key="8">
    <source>
        <dbReference type="Pfam" id="PF10408"/>
    </source>
</evidence>
<dbReference type="GO" id="GO:0005737">
    <property type="term" value="C:cytoplasm"/>
    <property type="evidence" value="ECO:0007669"/>
    <property type="project" value="TreeGrafter"/>
</dbReference>
<protein>
    <submittedName>
        <fullName evidence="9">Ubiquitin elongating factor core-domain-containing protein</fullName>
    </submittedName>
</protein>
<feature type="non-terminal residue" evidence="9">
    <location>
        <position position="929"/>
    </location>
</feature>
<accession>A0A4P9W812</accession>
<feature type="compositionally biased region" description="Basic and acidic residues" evidence="7">
    <location>
        <begin position="756"/>
        <end position="770"/>
    </location>
</feature>
<dbReference type="EMBL" id="KZ997602">
    <property type="protein sequence ID" value="RKO87198.1"/>
    <property type="molecule type" value="Genomic_DNA"/>
</dbReference>
<dbReference type="InterPro" id="IPR019474">
    <property type="entry name" value="Ub_conjug_fac_E4_core"/>
</dbReference>
<evidence type="ECO:0000256" key="1">
    <source>
        <dbReference type="ARBA" id="ARBA00004123"/>
    </source>
</evidence>
<dbReference type="GO" id="GO:0005634">
    <property type="term" value="C:nucleus"/>
    <property type="evidence" value="ECO:0007669"/>
    <property type="project" value="UniProtKB-SubCell"/>
</dbReference>
<evidence type="ECO:0000256" key="4">
    <source>
        <dbReference type="ARBA" id="ARBA00022786"/>
    </source>
</evidence>
<sequence>SPTPSQSTYLESLVSELESESLPLKMTHSILERVIYARLSLPSNAEQTAQPLLDYLVECWNRIGETRRRVKDVAERGGDEARKVAARRLEMLETARGLVISYSGLVVNFEMGECFPQHASIAEQGPGYIAQKLLLPSVDDVERALPKQFLDEFVQRFEGDGLDEIMKHVMLSLGAFMRSQNVTKGFKTPLRALLLLTSFKPIAALLPTFPNWNPPNQSPKSLELLSLLGPFYAQTSTLPSELADTTIATTYFGSRAPDGDAVDINEDLDGNSIGARGVGDVRSAMDALRGLAEGVHEDLFNVVMAIIKSGPEGRDSVVQFFGSVAKLNVRRAMMQVDRRLVSSDGFMYNVLKTCLKLCDPIMDSNFSKIHLIDPDYPFHPACVLDLATDTRLNADKESLEAHIAERKLAAAGSAAPNFVTHVFFETLALHHYGLLSTIRQHKDHNKRISELKKEVMKMRADRDAGNWTGPAAAMMEKTLKDYQMHLEKWIGYRLALETTLLDNNVLEHSLRFYSLVMMWLIRCTVTGSAQVRYPNGPGADQVAWSRIARGETMGLPLFPLPEVPAKTFVMLPEWIVEDVCDFYLFICHQKPLLFEHLPRDEFMAFSMIILKSGSYIKNPYLKSKLVEILYFFTFPLYRNGSGRLDIVFYTHPMAKENLVRAVMKFYVDVEQTGMQRQFYDKFNIRYHISQILKSVWNDPGHVRKVIEESRKKEDFVKFVALLMQDTTYLLDEALSKFKEIQTIQNELAQPRPPNMSREDTDRLAEREKSLRDAEGQASSYMSLGNETVHMLQYLTANPEIVDPFMAPEVVERLAAMLDYNLVALVGPRCTELKVKNPEKYRFDPKRLLNELMEIFMHLAHRDEFVAAVARDGRSYARDHFARAKSILLKNMLKSQVGLDVIDEFIVKVETTIKTGQVEEEELGDVPDEF</sequence>
<evidence type="ECO:0000256" key="6">
    <source>
        <dbReference type="SAM" id="Coils"/>
    </source>
</evidence>